<organism evidence="3 4">
    <name type="scientific">Dyella halodurans</name>
    <dbReference type="NCBI Taxonomy" id="1920171"/>
    <lineage>
        <taxon>Bacteria</taxon>
        <taxon>Pseudomonadati</taxon>
        <taxon>Pseudomonadota</taxon>
        <taxon>Gammaproteobacteria</taxon>
        <taxon>Lysobacterales</taxon>
        <taxon>Rhodanobacteraceae</taxon>
        <taxon>Dyella</taxon>
    </lineage>
</organism>
<dbReference type="InterPro" id="IPR008816">
    <property type="entry name" value="Gly_zipper_2TM_dom"/>
</dbReference>
<evidence type="ECO:0000313" key="3">
    <source>
        <dbReference type="EMBL" id="MFC4526551.1"/>
    </source>
</evidence>
<proteinExistence type="predicted"/>
<feature type="domain" description="Glycine zipper 2TM" evidence="2">
    <location>
        <begin position="26"/>
        <end position="68"/>
    </location>
</feature>
<accession>A0ABV9C0W0</accession>
<evidence type="ECO:0000259" key="2">
    <source>
        <dbReference type="Pfam" id="PF05433"/>
    </source>
</evidence>
<name>A0ABV9C0W0_9GAMM</name>
<dbReference type="RefSeq" id="WP_266151301.1">
    <property type="nucleotide sequence ID" value="NZ_CP064028.1"/>
</dbReference>
<dbReference type="EMBL" id="JBHSGA010000013">
    <property type="protein sequence ID" value="MFC4526551.1"/>
    <property type="molecule type" value="Genomic_DNA"/>
</dbReference>
<evidence type="ECO:0000313" key="4">
    <source>
        <dbReference type="Proteomes" id="UP001595961"/>
    </source>
</evidence>
<keyword evidence="4" id="KW-1185">Reference proteome</keyword>
<evidence type="ECO:0000256" key="1">
    <source>
        <dbReference type="SAM" id="MobiDB-lite"/>
    </source>
</evidence>
<dbReference type="Proteomes" id="UP001595961">
    <property type="component" value="Unassembled WGS sequence"/>
</dbReference>
<feature type="region of interest" description="Disordered" evidence="1">
    <location>
        <begin position="92"/>
        <end position="119"/>
    </location>
</feature>
<gene>
    <name evidence="3" type="ORF">ACFO5W_07850</name>
</gene>
<comment type="caution">
    <text evidence="3">The sequence shown here is derived from an EMBL/GenBank/DDBJ whole genome shotgun (WGS) entry which is preliminary data.</text>
</comment>
<protein>
    <submittedName>
        <fullName evidence="3">Glycine zipper 2TM domain-containing protein</fullName>
    </submittedName>
</protein>
<reference evidence="4" key="1">
    <citation type="journal article" date="2019" name="Int. J. Syst. Evol. Microbiol.">
        <title>The Global Catalogue of Microorganisms (GCM) 10K type strain sequencing project: providing services to taxonomists for standard genome sequencing and annotation.</title>
        <authorList>
            <consortium name="The Broad Institute Genomics Platform"/>
            <consortium name="The Broad Institute Genome Sequencing Center for Infectious Disease"/>
            <person name="Wu L."/>
            <person name="Ma J."/>
        </authorList>
    </citation>
    <scope>NUCLEOTIDE SEQUENCE [LARGE SCALE GENOMIC DNA]</scope>
    <source>
        <strain evidence="4">CCM 4481</strain>
    </source>
</reference>
<sequence length="119" mass="11401">MTAQSVELGVVETVRDVTIQPGNSTLGAATGAVLGGIVGSNIGSGTRANTAGAVAGAVGGGLAGNAIGRGSSTAGVEVGVLLDSGRRLNIVQPGTSNDFRPGDRARVSSGGGTTRVVRG</sequence>
<dbReference type="Pfam" id="PF05433">
    <property type="entry name" value="Rick_17kDa_Anti"/>
    <property type="match status" value="1"/>
</dbReference>